<feature type="domain" description="Expansin-like EG45" evidence="2">
    <location>
        <begin position="51"/>
        <end position="97"/>
    </location>
</feature>
<dbReference type="InterPro" id="IPR007112">
    <property type="entry name" value="Expansin/allergen_DPBB_dom"/>
</dbReference>
<dbReference type="SUPFAM" id="SSF50685">
    <property type="entry name" value="Barwin-like endoglucanases"/>
    <property type="match status" value="1"/>
</dbReference>
<proteinExistence type="predicted"/>
<dbReference type="PANTHER" id="PTHR31867">
    <property type="entry name" value="EXPANSIN-A15"/>
    <property type="match status" value="1"/>
</dbReference>
<comment type="caution">
    <text evidence="3">The sequence shown here is derived from an EMBL/GenBank/DDBJ whole genome shotgun (WGS) entry which is preliminary data.</text>
</comment>
<dbReference type="InterPro" id="IPR036908">
    <property type="entry name" value="RlpA-like_sf"/>
</dbReference>
<dbReference type="GO" id="GO:0005576">
    <property type="term" value="C:extracellular region"/>
    <property type="evidence" value="ECO:0007669"/>
    <property type="project" value="InterPro"/>
</dbReference>
<accession>A0A8T0PTC7</accession>
<dbReference type="PRINTS" id="PR01225">
    <property type="entry name" value="EXPANSNFAMLY"/>
</dbReference>
<reference evidence="3" key="1">
    <citation type="submission" date="2020-05" db="EMBL/GenBank/DDBJ databases">
        <title>WGS assembly of Panicum virgatum.</title>
        <authorList>
            <person name="Lovell J.T."/>
            <person name="Jenkins J."/>
            <person name="Shu S."/>
            <person name="Juenger T.E."/>
            <person name="Schmutz J."/>
        </authorList>
    </citation>
    <scope>NUCLEOTIDE SEQUENCE</scope>
    <source>
        <strain evidence="3">AP13</strain>
    </source>
</reference>
<keyword evidence="4" id="KW-1185">Reference proteome</keyword>
<evidence type="ECO:0000313" key="4">
    <source>
        <dbReference type="Proteomes" id="UP000823388"/>
    </source>
</evidence>
<evidence type="ECO:0000313" key="3">
    <source>
        <dbReference type="EMBL" id="KAG2565253.1"/>
    </source>
</evidence>
<evidence type="ECO:0000259" key="2">
    <source>
        <dbReference type="PROSITE" id="PS50842"/>
    </source>
</evidence>
<feature type="signal peptide" evidence="1">
    <location>
        <begin position="1"/>
        <end position="27"/>
    </location>
</feature>
<dbReference type="Gene3D" id="2.40.40.10">
    <property type="entry name" value="RlpA-like domain"/>
    <property type="match status" value="1"/>
</dbReference>
<protein>
    <recommendedName>
        <fullName evidence="2">Expansin-like EG45 domain-containing protein</fullName>
    </recommendedName>
</protein>
<organism evidence="3 4">
    <name type="scientific">Panicum virgatum</name>
    <name type="common">Blackwell switchgrass</name>
    <dbReference type="NCBI Taxonomy" id="38727"/>
    <lineage>
        <taxon>Eukaryota</taxon>
        <taxon>Viridiplantae</taxon>
        <taxon>Streptophyta</taxon>
        <taxon>Embryophyta</taxon>
        <taxon>Tracheophyta</taxon>
        <taxon>Spermatophyta</taxon>
        <taxon>Magnoliopsida</taxon>
        <taxon>Liliopsida</taxon>
        <taxon>Poales</taxon>
        <taxon>Poaceae</taxon>
        <taxon>PACMAD clade</taxon>
        <taxon>Panicoideae</taxon>
        <taxon>Panicodae</taxon>
        <taxon>Paniceae</taxon>
        <taxon>Panicinae</taxon>
        <taxon>Panicum</taxon>
        <taxon>Panicum sect. Hiantes</taxon>
    </lineage>
</organism>
<dbReference type="InterPro" id="IPR002963">
    <property type="entry name" value="Expansin"/>
</dbReference>
<keyword evidence="1" id="KW-0732">Signal</keyword>
<gene>
    <name evidence="3" type="ORF">PVAP13_7NG064900</name>
</gene>
<evidence type="ECO:0000256" key="1">
    <source>
        <dbReference type="SAM" id="SignalP"/>
    </source>
</evidence>
<dbReference type="AlphaFoldDB" id="A0A8T0PTC7"/>
<dbReference type="Proteomes" id="UP000823388">
    <property type="component" value="Chromosome 7N"/>
</dbReference>
<dbReference type="PROSITE" id="PS50842">
    <property type="entry name" value="EXPANSIN_EG45"/>
    <property type="match status" value="1"/>
</dbReference>
<sequence>MEGTRSLRGLLITLLATTSLLWKEAACFSASGLNKAFATFYGGSDASGTMGGACGYGNLYSTGHGTNTAVLSTALFNDGASRGQCYRITCDYQADPRFWLLHKWHIGDHHRHQPVPSQLRPAE</sequence>
<feature type="chain" id="PRO_5035925719" description="Expansin-like EG45 domain-containing protein" evidence="1">
    <location>
        <begin position="28"/>
        <end position="123"/>
    </location>
</feature>
<dbReference type="GO" id="GO:0009664">
    <property type="term" value="P:plant-type cell wall organization"/>
    <property type="evidence" value="ECO:0007669"/>
    <property type="project" value="InterPro"/>
</dbReference>
<name>A0A8T0PTC7_PANVG</name>
<dbReference type="EMBL" id="CM029050">
    <property type="protein sequence ID" value="KAG2565253.1"/>
    <property type="molecule type" value="Genomic_DNA"/>
</dbReference>
<dbReference type="InterPro" id="IPR007118">
    <property type="entry name" value="Expan_Lol_pI"/>
</dbReference>